<evidence type="ECO:0000313" key="12">
    <source>
        <dbReference type="EMBL" id="EDH9281924.1"/>
    </source>
</evidence>
<dbReference type="Gene3D" id="1.20.1250.20">
    <property type="entry name" value="MFS general substrate transporter like domains"/>
    <property type="match status" value="1"/>
</dbReference>
<feature type="transmembrane region" description="Helical" evidence="9">
    <location>
        <begin position="295"/>
        <end position="313"/>
    </location>
</feature>
<keyword evidence="8 9" id="KW-0472">Membrane</keyword>
<dbReference type="InterPro" id="IPR020846">
    <property type="entry name" value="MFS_dom"/>
</dbReference>
<name>A0A3V4BEM2_SALVI</name>
<dbReference type="EMBL" id="AAMJGV010000003">
    <property type="protein sequence ID" value="EDH9281924.1"/>
    <property type="molecule type" value="Genomic_DNA"/>
</dbReference>
<dbReference type="SUPFAM" id="SSF103473">
    <property type="entry name" value="MFS general substrate transporter"/>
    <property type="match status" value="1"/>
</dbReference>
<gene>
    <name evidence="12" type="ORF">CC415_04870</name>
    <name evidence="11" type="ORF">DP858_06020</name>
</gene>
<accession>A0A3V4BEM2</accession>
<protein>
    <submittedName>
        <fullName evidence="12">MFS transporter</fullName>
    </submittedName>
</protein>
<proteinExistence type="inferred from homology"/>
<dbReference type="PANTHER" id="PTHR43271:SF1">
    <property type="entry name" value="INNER MEMBRANE TRANSPORT PROTEIN YNFM"/>
    <property type="match status" value="1"/>
</dbReference>
<reference evidence="12" key="1">
    <citation type="submission" date="2018-07" db="EMBL/GenBank/DDBJ databases">
        <authorList>
            <person name="Ashton P.M."/>
            <person name="Dallman T."/>
            <person name="Nair S."/>
            <person name="De Pinna E."/>
            <person name="Peters T."/>
            <person name="Grant K."/>
        </authorList>
    </citation>
    <scope>NUCLEOTIDE SEQUENCE</scope>
    <source>
        <strain evidence="11">274290</strain>
        <strain evidence="12">368339</strain>
    </source>
</reference>
<comment type="caution">
    <text evidence="12">The sequence shown here is derived from an EMBL/GenBank/DDBJ whole genome shotgun (WGS) entry which is preliminary data.</text>
</comment>
<keyword evidence="4" id="KW-1003">Cell membrane</keyword>
<feature type="transmembrane region" description="Helical" evidence="9">
    <location>
        <begin position="108"/>
        <end position="129"/>
    </location>
</feature>
<dbReference type="Pfam" id="PF07690">
    <property type="entry name" value="MFS_1"/>
    <property type="match status" value="1"/>
</dbReference>
<evidence type="ECO:0000256" key="3">
    <source>
        <dbReference type="ARBA" id="ARBA00022448"/>
    </source>
</evidence>
<evidence type="ECO:0000313" key="11">
    <source>
        <dbReference type="EMBL" id="EBW6814282.1"/>
    </source>
</evidence>
<feature type="domain" description="Major facilitator superfamily (MFS) profile" evidence="10">
    <location>
        <begin position="17"/>
        <end position="406"/>
    </location>
</feature>
<feature type="transmembrane region" description="Helical" evidence="9">
    <location>
        <begin position="319"/>
        <end position="341"/>
    </location>
</feature>
<feature type="transmembrane region" description="Helical" evidence="9">
    <location>
        <begin position="353"/>
        <end position="374"/>
    </location>
</feature>
<sequence>MCMKNNIEETIGKYLPILMILPLAGLAELASLYSIQALLPKLSEVYNIPLNQVGMILSAEVGFLALAMLFSGTLSDRFGRKPIIFYSLLAGGILTLLCATASSWPMLVVYRALLGIAVSGITAAVTVYISEEVSPALAGIVTGYFIFGNSLGSMSGRVFATLMMEHVSIDTIFFIFGGVLIAMALAVKLFLPTSRHPDIPTSRQFVPTPSLQLGAVLKGGLEHFKNIRVSLCFVIGFILFGSFTSIFNFLAFYLHRPPYELSYTWIGLIPVSFSLTFFLAPYAARVALNIGSMNALSMLIICMMVGAFLTLIAPSLWVFISGIVLLSVAFFSAHSTVLAWVSSRSPNAKGQATSFYLLCYYSGGAVMGYLNGYLFSWQGWNAIAASCLMMLGIGLFICRFIFAKYEKQPQIKKQSVQESF</sequence>
<feature type="transmembrane region" description="Helical" evidence="9">
    <location>
        <begin position="136"/>
        <end position="160"/>
    </location>
</feature>
<dbReference type="CDD" id="cd17324">
    <property type="entry name" value="MFS_NepI_like"/>
    <property type="match status" value="1"/>
</dbReference>
<dbReference type="GO" id="GO:0022857">
    <property type="term" value="F:transmembrane transporter activity"/>
    <property type="evidence" value="ECO:0007669"/>
    <property type="project" value="InterPro"/>
</dbReference>
<comment type="similarity">
    <text evidence="2">Belongs to the major facilitator superfamily.</text>
</comment>
<keyword evidence="6 9" id="KW-0812">Transmembrane</keyword>
<feature type="transmembrane region" description="Helical" evidence="9">
    <location>
        <begin position="172"/>
        <end position="191"/>
    </location>
</feature>
<evidence type="ECO:0000256" key="9">
    <source>
        <dbReference type="SAM" id="Phobius"/>
    </source>
</evidence>
<dbReference type="GO" id="GO:0005886">
    <property type="term" value="C:plasma membrane"/>
    <property type="evidence" value="ECO:0007669"/>
    <property type="project" value="UniProtKB-SubCell"/>
</dbReference>
<dbReference type="PROSITE" id="PS00216">
    <property type="entry name" value="SUGAR_TRANSPORT_1"/>
    <property type="match status" value="1"/>
</dbReference>
<keyword evidence="5" id="KW-0997">Cell inner membrane</keyword>
<evidence type="ECO:0000256" key="8">
    <source>
        <dbReference type="ARBA" id="ARBA00023136"/>
    </source>
</evidence>
<feature type="transmembrane region" description="Helical" evidence="9">
    <location>
        <begin position="83"/>
        <end position="102"/>
    </location>
</feature>
<dbReference type="AlphaFoldDB" id="A0A3V4BEM2"/>
<feature type="transmembrane region" description="Helical" evidence="9">
    <location>
        <begin position="380"/>
        <end position="402"/>
    </location>
</feature>
<comment type="subcellular location">
    <subcellularLocation>
        <location evidence="1">Cell inner membrane</location>
        <topology evidence="1">Multi-pass membrane protein</topology>
    </subcellularLocation>
</comment>
<evidence type="ECO:0000256" key="2">
    <source>
        <dbReference type="ARBA" id="ARBA00008335"/>
    </source>
</evidence>
<keyword evidence="7 9" id="KW-1133">Transmembrane helix</keyword>
<feature type="transmembrane region" description="Helical" evidence="9">
    <location>
        <begin position="12"/>
        <end position="33"/>
    </location>
</feature>
<dbReference type="PANTHER" id="PTHR43271">
    <property type="entry name" value="BLL2771 PROTEIN"/>
    <property type="match status" value="1"/>
</dbReference>
<dbReference type="PROSITE" id="PS50850">
    <property type="entry name" value="MFS"/>
    <property type="match status" value="1"/>
</dbReference>
<dbReference type="InterPro" id="IPR036259">
    <property type="entry name" value="MFS_trans_sf"/>
</dbReference>
<evidence type="ECO:0000256" key="7">
    <source>
        <dbReference type="ARBA" id="ARBA00022989"/>
    </source>
</evidence>
<feature type="transmembrane region" description="Helical" evidence="9">
    <location>
        <begin position="261"/>
        <end position="283"/>
    </location>
</feature>
<feature type="transmembrane region" description="Helical" evidence="9">
    <location>
        <begin position="53"/>
        <end position="71"/>
    </location>
</feature>
<evidence type="ECO:0000256" key="6">
    <source>
        <dbReference type="ARBA" id="ARBA00022692"/>
    </source>
</evidence>
<dbReference type="InterPro" id="IPR011701">
    <property type="entry name" value="MFS"/>
</dbReference>
<organism evidence="12">
    <name type="scientific">Salmonella virchow</name>
    <dbReference type="NCBI Taxonomy" id="48409"/>
    <lineage>
        <taxon>Bacteria</taxon>
        <taxon>Pseudomonadati</taxon>
        <taxon>Pseudomonadota</taxon>
        <taxon>Gammaproteobacteria</taxon>
        <taxon>Enterobacterales</taxon>
        <taxon>Enterobacteriaceae</taxon>
        <taxon>Salmonella</taxon>
    </lineage>
</organism>
<evidence type="ECO:0000256" key="5">
    <source>
        <dbReference type="ARBA" id="ARBA00022519"/>
    </source>
</evidence>
<keyword evidence="3" id="KW-0813">Transport</keyword>
<feature type="transmembrane region" description="Helical" evidence="9">
    <location>
        <begin position="231"/>
        <end position="255"/>
    </location>
</feature>
<dbReference type="InterPro" id="IPR005829">
    <property type="entry name" value="Sugar_transporter_CS"/>
</dbReference>
<evidence type="ECO:0000259" key="10">
    <source>
        <dbReference type="PROSITE" id="PS50850"/>
    </source>
</evidence>
<evidence type="ECO:0000256" key="4">
    <source>
        <dbReference type="ARBA" id="ARBA00022475"/>
    </source>
</evidence>
<evidence type="ECO:0000256" key="1">
    <source>
        <dbReference type="ARBA" id="ARBA00004429"/>
    </source>
</evidence>
<dbReference type="EMBL" id="AAHIYA010000004">
    <property type="protein sequence ID" value="EBW6814282.1"/>
    <property type="molecule type" value="Genomic_DNA"/>
</dbReference>